<dbReference type="AlphaFoldDB" id="A0A5D0R9Z1"/>
<proteinExistence type="predicted"/>
<dbReference type="RefSeq" id="WP_148402218.1">
    <property type="nucleotide sequence ID" value="NZ_VSKK01000001.1"/>
</dbReference>
<comment type="caution">
    <text evidence="2">The sequence shown here is derived from an EMBL/GenBank/DDBJ whole genome shotgun (WGS) entry which is preliminary data.</text>
</comment>
<evidence type="ECO:0000313" key="2">
    <source>
        <dbReference type="EMBL" id="TYB78480.1"/>
    </source>
</evidence>
<gene>
    <name evidence="2" type="ORF">ES674_01490</name>
</gene>
<dbReference type="EMBL" id="VSKK01000001">
    <property type="protein sequence ID" value="TYB78480.1"/>
    <property type="molecule type" value="Genomic_DNA"/>
</dbReference>
<keyword evidence="1" id="KW-0812">Transmembrane</keyword>
<keyword evidence="3" id="KW-1185">Reference proteome</keyword>
<keyword evidence="1" id="KW-1133">Transmembrane helix</keyword>
<accession>A0A5D0R9Z1</accession>
<evidence type="ECO:0000313" key="3">
    <source>
        <dbReference type="Proteomes" id="UP000323720"/>
    </source>
</evidence>
<name>A0A5D0R9Z1_9FLAO</name>
<protein>
    <submittedName>
        <fullName evidence="2">Uncharacterized protein</fullName>
    </submittedName>
</protein>
<sequence length="182" mass="21947">MKWKRFFKIFLYIILGLTVVLFALYGYAYYVFYYKFVPEEKYTRSVEYIDPETALLNEGFKVCDENYILQYYNPERATYSKGKNGLRDFILSNYKNNNYKDSGYLNIRFVINCKGEAGRYVIHENDLDLKPKAFNKDLVDQLFQLTTELKTWNPNYLYDDYRDSYMYISYRIENGKITEIIP</sequence>
<feature type="transmembrane region" description="Helical" evidence="1">
    <location>
        <begin position="9"/>
        <end position="32"/>
    </location>
</feature>
<reference evidence="2 3" key="1">
    <citation type="submission" date="2019-08" db="EMBL/GenBank/DDBJ databases">
        <title>Genomes of Antarctic Bizionia species.</title>
        <authorList>
            <person name="Bowman J.P."/>
        </authorList>
    </citation>
    <scope>NUCLEOTIDE SEQUENCE [LARGE SCALE GENOMIC DNA]</scope>
    <source>
        <strain evidence="2 3">ADA-4</strain>
    </source>
</reference>
<dbReference type="Proteomes" id="UP000323720">
    <property type="component" value="Unassembled WGS sequence"/>
</dbReference>
<dbReference type="OrthoDB" id="883593at2"/>
<evidence type="ECO:0000256" key="1">
    <source>
        <dbReference type="SAM" id="Phobius"/>
    </source>
</evidence>
<keyword evidence="1" id="KW-0472">Membrane</keyword>
<organism evidence="2 3">
    <name type="scientific">Bizionia myxarmorum</name>
    <dbReference type="NCBI Taxonomy" id="291186"/>
    <lineage>
        <taxon>Bacteria</taxon>
        <taxon>Pseudomonadati</taxon>
        <taxon>Bacteroidota</taxon>
        <taxon>Flavobacteriia</taxon>
        <taxon>Flavobacteriales</taxon>
        <taxon>Flavobacteriaceae</taxon>
        <taxon>Bizionia</taxon>
    </lineage>
</organism>